<accession>A0AA40G150</accession>
<dbReference type="AlphaFoldDB" id="A0AA40G150"/>
<evidence type="ECO:0000256" key="1">
    <source>
        <dbReference type="SAM" id="MobiDB-lite"/>
    </source>
</evidence>
<proteinExistence type="predicted"/>
<sequence>MKCDVDTMAGSAGEGGRSARARAGNTPTHPHRPPDIPHGTTPNATNAERAHLFSTESREKRNVHDRVYADCLGIYWYPYRPIPTEYQWQRKGHHVCVTNRGEPAARLGERRLTWEKFATSDIGYQSVLSAN</sequence>
<comment type="caution">
    <text evidence="2">The sequence shown here is derived from an EMBL/GenBank/DDBJ whole genome shotgun (WGS) entry which is preliminary data.</text>
</comment>
<gene>
    <name evidence="2" type="ORF">K0M31_020286</name>
</gene>
<feature type="compositionally biased region" description="Basic and acidic residues" evidence="1">
    <location>
        <begin position="48"/>
        <end position="60"/>
    </location>
</feature>
<feature type="region of interest" description="Disordered" evidence="1">
    <location>
        <begin position="1"/>
        <end position="60"/>
    </location>
</feature>
<evidence type="ECO:0000313" key="2">
    <source>
        <dbReference type="EMBL" id="KAK1129156.1"/>
    </source>
</evidence>
<evidence type="ECO:0000313" key="3">
    <source>
        <dbReference type="Proteomes" id="UP001177670"/>
    </source>
</evidence>
<reference evidence="2" key="1">
    <citation type="submission" date="2021-10" db="EMBL/GenBank/DDBJ databases">
        <title>Melipona bicolor Genome sequencing and assembly.</title>
        <authorList>
            <person name="Araujo N.S."/>
            <person name="Arias M.C."/>
        </authorList>
    </citation>
    <scope>NUCLEOTIDE SEQUENCE</scope>
    <source>
        <strain evidence="2">USP_2M_L1-L4_2017</strain>
        <tissue evidence="2">Whole body</tissue>
    </source>
</reference>
<dbReference type="Proteomes" id="UP001177670">
    <property type="component" value="Unassembled WGS sequence"/>
</dbReference>
<name>A0AA40G150_9HYME</name>
<organism evidence="2 3">
    <name type="scientific">Melipona bicolor</name>
    <dbReference type="NCBI Taxonomy" id="60889"/>
    <lineage>
        <taxon>Eukaryota</taxon>
        <taxon>Metazoa</taxon>
        <taxon>Ecdysozoa</taxon>
        <taxon>Arthropoda</taxon>
        <taxon>Hexapoda</taxon>
        <taxon>Insecta</taxon>
        <taxon>Pterygota</taxon>
        <taxon>Neoptera</taxon>
        <taxon>Endopterygota</taxon>
        <taxon>Hymenoptera</taxon>
        <taxon>Apocrita</taxon>
        <taxon>Aculeata</taxon>
        <taxon>Apoidea</taxon>
        <taxon>Anthophila</taxon>
        <taxon>Apidae</taxon>
        <taxon>Melipona</taxon>
    </lineage>
</organism>
<protein>
    <submittedName>
        <fullName evidence="2">Uncharacterized protein</fullName>
    </submittedName>
</protein>
<keyword evidence="3" id="KW-1185">Reference proteome</keyword>
<dbReference type="EMBL" id="JAHYIQ010000009">
    <property type="protein sequence ID" value="KAK1129156.1"/>
    <property type="molecule type" value="Genomic_DNA"/>
</dbReference>